<dbReference type="SUPFAM" id="SSF51735">
    <property type="entry name" value="NAD(P)-binding Rossmann-fold domains"/>
    <property type="match status" value="1"/>
</dbReference>
<evidence type="ECO:0000259" key="2">
    <source>
        <dbReference type="Pfam" id="PF01370"/>
    </source>
</evidence>
<dbReference type="RefSeq" id="WP_051638887.1">
    <property type="nucleotide sequence ID" value="NZ_UGGP01000001.1"/>
</dbReference>
<name>A0A377FRY7_9BACL</name>
<dbReference type="PANTHER" id="PTHR12126:SF11">
    <property type="entry name" value="NADH DEHYDROGENASE [UBIQUINONE] 1 ALPHA SUBCOMPLEX SUBUNIT 9, MITOCHONDRIAL"/>
    <property type="match status" value="1"/>
</dbReference>
<proteinExistence type="predicted"/>
<dbReference type="AlphaFoldDB" id="A0A377FRY7"/>
<protein>
    <submittedName>
        <fullName evidence="3">NAD dependent epimerase/dehydratase family</fullName>
    </submittedName>
</protein>
<reference evidence="3 4" key="1">
    <citation type="submission" date="2018-06" db="EMBL/GenBank/DDBJ databases">
        <authorList>
            <consortium name="Pathogen Informatics"/>
            <person name="Doyle S."/>
        </authorList>
    </citation>
    <scope>NUCLEOTIDE SEQUENCE [LARGE SCALE GENOMIC DNA]</scope>
    <source>
        <strain evidence="3 4">NCTC13163</strain>
    </source>
</reference>
<feature type="region of interest" description="Disordered" evidence="1">
    <location>
        <begin position="296"/>
        <end position="315"/>
    </location>
</feature>
<evidence type="ECO:0000313" key="3">
    <source>
        <dbReference type="EMBL" id="STO07582.1"/>
    </source>
</evidence>
<organism evidence="3 4">
    <name type="scientific">Exiguobacterium aurantiacum</name>
    <dbReference type="NCBI Taxonomy" id="33987"/>
    <lineage>
        <taxon>Bacteria</taxon>
        <taxon>Bacillati</taxon>
        <taxon>Bacillota</taxon>
        <taxon>Bacilli</taxon>
        <taxon>Bacillales</taxon>
        <taxon>Bacillales Family XII. Incertae Sedis</taxon>
        <taxon>Exiguobacterium</taxon>
    </lineage>
</organism>
<accession>A0A377FRY7</accession>
<dbReference type="OrthoDB" id="9774199at2"/>
<evidence type="ECO:0000313" key="4">
    <source>
        <dbReference type="Proteomes" id="UP000254060"/>
    </source>
</evidence>
<dbReference type="EMBL" id="UGGP01000001">
    <property type="protein sequence ID" value="STO07582.1"/>
    <property type="molecule type" value="Genomic_DNA"/>
</dbReference>
<dbReference type="InterPro" id="IPR051207">
    <property type="entry name" value="ComplexI_NDUFA9_subunit"/>
</dbReference>
<dbReference type="InterPro" id="IPR036291">
    <property type="entry name" value="NAD(P)-bd_dom_sf"/>
</dbReference>
<dbReference type="GO" id="GO:0044877">
    <property type="term" value="F:protein-containing complex binding"/>
    <property type="evidence" value="ECO:0007669"/>
    <property type="project" value="TreeGrafter"/>
</dbReference>
<sequence>MRKTIVIAGASGYIGSNVMDHLKEEYDIIALSRSTKNKEDEDHITWRSCDLFSYEQTREACEGADYAMFLVHSMIPDGGLTQATFEDMDALIADNFARATKANDIEQIVYLSGIIPKESKTLSRHLKSRLEVERILGGQGVPVTTIRAGLIIGPEGSSFPILAKLVKRLPVMILPNWTKTETHPIDLREAVQALISVVGAEALYDHHIDIGGPEVMTYRKMIEDTADVMGKRRVMIDFPFPTIKLSRLWVMAVTGEPKDTVYPLVESMGHAMVAKDTTGVKQGEIPFKEAVEHALEEAEKQKSGGGKKKKQPQQYTVRSIQRFGLPENKSALWMADTYFEWLGRLAYPLIQTTKEEDDWEIALLRPSFVALHLSLEDEATDDMASFEIDGGLFTKLTEDDKTGRLEFRRLPESDEGLVAIHEFVPALPWWFYTKTQAKAHLIVMWLFGRHVRLLGEDADEGDQVVEAPTN</sequence>
<dbReference type="InterPro" id="IPR001509">
    <property type="entry name" value="Epimerase_deHydtase"/>
</dbReference>
<dbReference type="PANTHER" id="PTHR12126">
    <property type="entry name" value="NADH-UBIQUINONE OXIDOREDUCTASE 39 KDA SUBUNIT-RELATED"/>
    <property type="match status" value="1"/>
</dbReference>
<gene>
    <name evidence="3" type="ORF">NCTC13163_00932</name>
</gene>
<dbReference type="Gene3D" id="3.40.50.720">
    <property type="entry name" value="NAD(P)-binding Rossmann-like Domain"/>
    <property type="match status" value="1"/>
</dbReference>
<dbReference type="Proteomes" id="UP000254060">
    <property type="component" value="Unassembled WGS sequence"/>
</dbReference>
<dbReference type="Pfam" id="PF01370">
    <property type="entry name" value="Epimerase"/>
    <property type="match status" value="1"/>
</dbReference>
<feature type="domain" description="NAD-dependent epimerase/dehydratase" evidence="2">
    <location>
        <begin position="5"/>
        <end position="113"/>
    </location>
</feature>
<evidence type="ECO:0000256" key="1">
    <source>
        <dbReference type="SAM" id="MobiDB-lite"/>
    </source>
</evidence>
<dbReference type="STRING" id="1397694.GCA_000702585_01446"/>